<dbReference type="EMBL" id="JAOPGA020000199">
    <property type="protein sequence ID" value="KAL0477593.1"/>
    <property type="molecule type" value="Genomic_DNA"/>
</dbReference>
<name>A0AAW2YKR3_9EUKA</name>
<feature type="signal peptide" evidence="1">
    <location>
        <begin position="1"/>
        <end position="18"/>
    </location>
</feature>
<evidence type="ECO:0000256" key="1">
    <source>
        <dbReference type="SAM" id="SignalP"/>
    </source>
</evidence>
<gene>
    <name evidence="2" type="ORF">AKO1_015430</name>
</gene>
<keyword evidence="3" id="KW-1185">Reference proteome</keyword>
<dbReference type="AlphaFoldDB" id="A0AAW2YKR3"/>
<reference evidence="2 3" key="1">
    <citation type="submission" date="2024-03" db="EMBL/GenBank/DDBJ databases">
        <title>The Acrasis kona genome and developmental transcriptomes reveal deep origins of eukaryotic multicellular pathways.</title>
        <authorList>
            <person name="Sheikh S."/>
            <person name="Fu C.-J."/>
            <person name="Brown M.W."/>
            <person name="Baldauf S.L."/>
        </authorList>
    </citation>
    <scope>NUCLEOTIDE SEQUENCE [LARGE SCALE GENOMIC DNA]</scope>
    <source>
        <strain evidence="2 3">ATCC MYA-3509</strain>
    </source>
</reference>
<dbReference type="Proteomes" id="UP001431209">
    <property type="component" value="Unassembled WGS sequence"/>
</dbReference>
<protein>
    <submittedName>
        <fullName evidence="2">Insoluble matrix shell protein</fullName>
    </submittedName>
</protein>
<keyword evidence="1" id="KW-0732">Signal</keyword>
<evidence type="ECO:0000313" key="3">
    <source>
        <dbReference type="Proteomes" id="UP001431209"/>
    </source>
</evidence>
<comment type="caution">
    <text evidence="2">The sequence shown here is derived from an EMBL/GenBank/DDBJ whole genome shotgun (WGS) entry which is preliminary data.</text>
</comment>
<accession>A0AAW2YKR3</accession>
<feature type="chain" id="PRO_5043520299" evidence="1">
    <location>
        <begin position="19"/>
        <end position="296"/>
    </location>
</feature>
<organism evidence="2 3">
    <name type="scientific">Acrasis kona</name>
    <dbReference type="NCBI Taxonomy" id="1008807"/>
    <lineage>
        <taxon>Eukaryota</taxon>
        <taxon>Discoba</taxon>
        <taxon>Heterolobosea</taxon>
        <taxon>Tetramitia</taxon>
        <taxon>Eutetramitia</taxon>
        <taxon>Acrasidae</taxon>
        <taxon>Acrasis</taxon>
    </lineage>
</organism>
<evidence type="ECO:0000313" key="2">
    <source>
        <dbReference type="EMBL" id="KAL0477593.1"/>
    </source>
</evidence>
<sequence>MMHKVLFFVLVIVALCSALEERTLVVMHIFSSDKNPQWYLEGADRTNLLELVAPLYQNKENECYPNLHNLNLGYSGFSIVDSADKKCLHVHNSKEAEDFLLQIYIKNSIAENASSKKLTAIIDHASEVIRDGLRIERKNEMYANGFNLEPIRGPDNWNQSPWQYQNNCYNYGNDVRTDTFAQPGRGTQHKWEENTCTSVFDAAVRDGLLPYSDKLPEWEEKPKVGHFIALVIWPDVNFHWYKKDIDGYWSHKPGGTAARNVDNSDERIKDPSRADRGPYTIFCTYLVSVPSKVQIN</sequence>
<proteinExistence type="predicted"/>